<dbReference type="Proteomes" id="UP000219914">
    <property type="component" value="Unassembled WGS sequence"/>
</dbReference>
<reference evidence="1 2" key="1">
    <citation type="submission" date="2017-09" db="EMBL/GenBank/DDBJ databases">
        <title>Comparative genomics of rhizobia isolated from Phaseolus vulgaris in China.</title>
        <authorList>
            <person name="Tong W."/>
        </authorList>
    </citation>
    <scope>NUCLEOTIDE SEQUENCE [LARGE SCALE GENOMIC DNA]</scope>
    <source>
        <strain evidence="1 2">FH14</strain>
    </source>
</reference>
<evidence type="ECO:0008006" key="3">
    <source>
        <dbReference type="Google" id="ProtNLM"/>
    </source>
</evidence>
<evidence type="ECO:0000313" key="1">
    <source>
        <dbReference type="EMBL" id="PDT21898.1"/>
    </source>
</evidence>
<evidence type="ECO:0000313" key="2">
    <source>
        <dbReference type="Proteomes" id="UP000219914"/>
    </source>
</evidence>
<comment type="caution">
    <text evidence="1">The sequence shown here is derived from an EMBL/GenBank/DDBJ whole genome shotgun (WGS) entry which is preliminary data.</text>
</comment>
<accession>A0ABX4JPA6</accession>
<keyword evidence="2" id="KW-1185">Reference proteome</keyword>
<organism evidence="1 2">
    <name type="scientific">Rhizobium hidalgonense</name>
    <dbReference type="NCBI Taxonomy" id="1538159"/>
    <lineage>
        <taxon>Bacteria</taxon>
        <taxon>Pseudomonadati</taxon>
        <taxon>Pseudomonadota</taxon>
        <taxon>Alphaproteobacteria</taxon>
        <taxon>Hyphomicrobiales</taxon>
        <taxon>Rhizobiaceae</taxon>
        <taxon>Rhizobium/Agrobacterium group</taxon>
        <taxon>Rhizobium</taxon>
    </lineage>
</organism>
<dbReference type="EMBL" id="NWSY01000015">
    <property type="protein sequence ID" value="PDT21898.1"/>
    <property type="molecule type" value="Genomic_DNA"/>
</dbReference>
<name>A0ABX4JPA6_9HYPH</name>
<gene>
    <name evidence="1" type="ORF">CO674_19905</name>
</gene>
<sequence>MNKAPISDLFNVPNRFLRSVHLEKDFADPNALENYIVTPAMAEAVGRVADGLRSGSSHRAWRVTGDYGVGKSSFALLLSHLLSGSKNAESIDISDAIGWSDRRLEKDVYWPILITGAREGIVQSILRGVEEALGVAGRHMPSIDLESLQHAISACKTAKTTRPFDRLIALLREQAAESCLGVALIIDELGKLLEYAAQNPDAQDVYVLQRLAETAARSGEKPFLVIGLLHQGFQAYAERLPVATRHEWDKVAGRFDEIVFDQPLAHTAALISGALGLSTESLPTETLEEAREAARATGSMGWLGGATTSATTMDASRIYPLHPTLLPPLARFFARFGQNERSLFGFLLSGEPFALQSFSERAHVGDAWYTTGEFYDYVRANFGHRLTGQSYQSQWLRIANTIDALADRAPLELKIAKTVGLLNLLDADDLLPTRRAIHACLSTVPETDVDQAIEQLERDGVLFSRGERSGFRLWRNASVNLIAAFENAKRALGPVEKVGLHLAPFLAHDTLLARRHYLETGTMRYFEIRCAIGDRLAETIAAPCNGDGIVTLVLPDTAEEQSAARELAKAATTNLENVVVGILRPLSFLAPELSAVRYWQWVQNNTPELLDDTTAAEEVSRQLHFAIRSLTSQFAMVSGLDRSSASMVEWYHRGAELALETTLTNTLSLLCDRLFTSAPRVANELINKNVLSSAAASARMRLIEGVFEAAERPLFGMDAVKAPPEKSIYLSIFKAGRLHVEADGHFQLAEPTPENDPLNLRPSLSRLMFMIRQGLGNRVSVSALLDDLKQPPYGVRDGLAPLLLALVLKIHSHELAVYESGTFLARFGALELQRMTRATAAFEIQYCSVEGVRSDVFGQLAKAFANGVTDRQPVLLDVVQELCQFAARLPEQTRKSRGLSPVTRAVRDVLTTATEPATLLFHDLPKACGVEAFALDAPSSPEAAEQFVTLLGEAINELQTAYGKLLERIVDRVAEASGFEPGSFDRIVLANRAARVSLLVREPRLRAFALRLRDPGLSNDAWAEALASFVVARPPSKWMPGDEARFGEEIGALAELFKKVEAATFNSSDGHAAPDAVRVNLTRPDGQDFVQVVENITLSPTEERVMEDLASMLPQGEHKRVQLLTNLLLRELKAKSDVASKEPETVGNQVKS</sequence>
<protein>
    <recommendedName>
        <fullName evidence="3">ATP-binding protein</fullName>
    </recommendedName>
</protein>
<proteinExistence type="predicted"/>